<dbReference type="AlphaFoldDB" id="A0A0R2YAM7"/>
<keyword evidence="1" id="KW-0805">Transcription regulation</keyword>
<dbReference type="SUPFAM" id="SSF47413">
    <property type="entry name" value="lambda repressor-like DNA-binding domains"/>
    <property type="match status" value="1"/>
</dbReference>
<organism evidence="5 6">
    <name type="scientific">Pseudomonas libanensis</name>
    <dbReference type="NCBI Taxonomy" id="75588"/>
    <lineage>
        <taxon>Bacteria</taxon>
        <taxon>Pseudomonadati</taxon>
        <taxon>Pseudomonadota</taxon>
        <taxon>Gammaproteobacteria</taxon>
        <taxon>Pseudomonadales</taxon>
        <taxon>Pseudomonadaceae</taxon>
        <taxon>Pseudomonas</taxon>
    </lineage>
</organism>
<evidence type="ECO:0000313" key="5">
    <source>
        <dbReference type="EMBL" id="KRP45519.1"/>
    </source>
</evidence>
<dbReference type="Pfam" id="PF00717">
    <property type="entry name" value="Peptidase_S24"/>
    <property type="match status" value="1"/>
</dbReference>
<proteinExistence type="predicted"/>
<gene>
    <name evidence="5" type="ORF">TU73_13305</name>
</gene>
<dbReference type="GO" id="GO:0003677">
    <property type="term" value="F:DNA binding"/>
    <property type="evidence" value="ECO:0007669"/>
    <property type="project" value="UniProtKB-KW"/>
</dbReference>
<evidence type="ECO:0000256" key="3">
    <source>
        <dbReference type="ARBA" id="ARBA00023163"/>
    </source>
</evidence>
<feature type="domain" description="HTH cro/C1-type" evidence="4">
    <location>
        <begin position="5"/>
        <end position="66"/>
    </location>
</feature>
<evidence type="ECO:0000313" key="6">
    <source>
        <dbReference type="Proteomes" id="UP000051446"/>
    </source>
</evidence>
<dbReference type="PANTHER" id="PTHR40661:SF2">
    <property type="entry name" value="HTH-TYPE TRANSCRIPTIONAL REGULATOR PRTR"/>
    <property type="match status" value="1"/>
</dbReference>
<dbReference type="InterPro" id="IPR036286">
    <property type="entry name" value="LexA/Signal_pep-like_sf"/>
</dbReference>
<reference evidence="5 6" key="1">
    <citation type="submission" date="2015-02" db="EMBL/GenBank/DDBJ databases">
        <title>Pseudomonas helleri sp. nov. and Pseudomonas weihenstephanensis sp. nov., isolated from raw cows milk.</title>
        <authorList>
            <person name="von Neubeck M."/>
            <person name="Huptas C."/>
            <person name="Wenning M."/>
            <person name="Scherer S."/>
        </authorList>
    </citation>
    <scope>NUCLEOTIDE SEQUENCE [LARGE SCALE GENOMIC DNA]</scope>
    <source>
        <strain evidence="5 6">DSM 17149</strain>
    </source>
</reference>
<dbReference type="Gene3D" id="2.10.109.10">
    <property type="entry name" value="Umud Fragment, subunit A"/>
    <property type="match status" value="1"/>
</dbReference>
<keyword evidence="3" id="KW-0804">Transcription</keyword>
<dbReference type="InterPro" id="IPR001387">
    <property type="entry name" value="Cro/C1-type_HTH"/>
</dbReference>
<dbReference type="Gene3D" id="1.10.260.40">
    <property type="entry name" value="lambda repressor-like DNA-binding domains"/>
    <property type="match status" value="1"/>
</dbReference>
<dbReference type="CDD" id="cd06529">
    <property type="entry name" value="S24_LexA-like"/>
    <property type="match status" value="1"/>
</dbReference>
<dbReference type="PATRIC" id="fig|75588.4.peg.5074"/>
<dbReference type="EMBL" id="JYLH01000007">
    <property type="protein sequence ID" value="KRP45519.1"/>
    <property type="molecule type" value="Genomic_DNA"/>
</dbReference>
<dbReference type="InterPro" id="IPR015927">
    <property type="entry name" value="Peptidase_S24_S26A/B/C"/>
</dbReference>
<dbReference type="InterPro" id="IPR039418">
    <property type="entry name" value="LexA-like"/>
</dbReference>
<keyword evidence="2" id="KW-0238">DNA-binding</keyword>
<accession>A0A0R2YAM7</accession>
<evidence type="ECO:0000256" key="2">
    <source>
        <dbReference type="ARBA" id="ARBA00023125"/>
    </source>
</evidence>
<name>A0A0R2YAM7_9PSED</name>
<dbReference type="Proteomes" id="UP000051446">
    <property type="component" value="Unassembled WGS sequence"/>
</dbReference>
<dbReference type="PROSITE" id="PS50943">
    <property type="entry name" value="HTH_CROC1"/>
    <property type="match status" value="1"/>
</dbReference>
<evidence type="ECO:0000259" key="4">
    <source>
        <dbReference type="PROSITE" id="PS50943"/>
    </source>
</evidence>
<evidence type="ECO:0000256" key="1">
    <source>
        <dbReference type="ARBA" id="ARBA00023015"/>
    </source>
</evidence>
<dbReference type="InterPro" id="IPR010982">
    <property type="entry name" value="Lambda_DNA-bd_dom_sf"/>
</dbReference>
<sequence>MALKFKARREELDLTQADVATRVTALLVPPKKLTQQVYAAFEGGKSQTTKHAMKIAQVLSMPMEALDESWELSSTVAKQSNAKLIDAPIAVWEDGPPLENEVEVPMLKEVEQPEGSGRTEIEEHGTVKLGFSQSSLQSLGVDASNIVCIVVSGNSMAPVIPDGSLAGVDRGKTAIKDGDIFAISQNGQLRVKILYRLPRGGLRMRSFNRDEHPDEEYPEEQIQTEGIVILGRIFWYSVLR</sequence>
<dbReference type="SUPFAM" id="SSF51306">
    <property type="entry name" value="LexA/Signal peptidase"/>
    <property type="match status" value="1"/>
</dbReference>
<comment type="caution">
    <text evidence="5">The sequence shown here is derived from an EMBL/GenBank/DDBJ whole genome shotgun (WGS) entry which is preliminary data.</text>
</comment>
<dbReference type="PANTHER" id="PTHR40661">
    <property type="match status" value="1"/>
</dbReference>
<protein>
    <recommendedName>
        <fullName evidence="4">HTH cro/C1-type domain-containing protein</fullName>
    </recommendedName>
</protein>
<dbReference type="CDD" id="cd00093">
    <property type="entry name" value="HTH_XRE"/>
    <property type="match status" value="1"/>
</dbReference>